<protein>
    <submittedName>
        <fullName evidence="2">Methyltransferase</fullName>
    </submittedName>
</protein>
<accession>A0A168AN67</accession>
<comment type="caution">
    <text evidence="2">The sequence shown here is derived from an EMBL/GenBank/DDBJ whole genome shotgun (WGS) entry which is preliminary data.</text>
</comment>
<dbReference type="VEuPathDB" id="FungiDB:AAP_02222"/>
<dbReference type="PANTHER" id="PTHR34598">
    <property type="entry name" value="BLL6449 PROTEIN"/>
    <property type="match status" value="1"/>
</dbReference>
<evidence type="ECO:0000256" key="1">
    <source>
        <dbReference type="ARBA" id="ARBA00023604"/>
    </source>
</evidence>
<evidence type="ECO:0000313" key="2">
    <source>
        <dbReference type="EMBL" id="KZZ94129.1"/>
    </source>
</evidence>
<keyword evidence="2" id="KW-0808">Transferase</keyword>
<keyword evidence="3" id="KW-1185">Reference proteome</keyword>
<gene>
    <name evidence="2" type="ORF">AAP_02222</name>
</gene>
<proteinExistence type="inferred from homology"/>
<evidence type="ECO:0000313" key="3">
    <source>
        <dbReference type="Proteomes" id="UP000242877"/>
    </source>
</evidence>
<dbReference type="InterPro" id="IPR044053">
    <property type="entry name" value="AsaB-like"/>
</dbReference>
<dbReference type="Proteomes" id="UP000242877">
    <property type="component" value="Unassembled WGS sequence"/>
</dbReference>
<keyword evidence="2" id="KW-0489">Methyltransferase</keyword>
<organism evidence="2 3">
    <name type="scientific">Ascosphaera apis ARSEF 7405</name>
    <dbReference type="NCBI Taxonomy" id="392613"/>
    <lineage>
        <taxon>Eukaryota</taxon>
        <taxon>Fungi</taxon>
        <taxon>Dikarya</taxon>
        <taxon>Ascomycota</taxon>
        <taxon>Pezizomycotina</taxon>
        <taxon>Eurotiomycetes</taxon>
        <taxon>Eurotiomycetidae</taxon>
        <taxon>Onygenales</taxon>
        <taxon>Ascosphaeraceae</taxon>
        <taxon>Ascosphaera</taxon>
    </lineage>
</organism>
<sequence length="276" mass="31129">MGDIKVQKSRHRMFTAELNFFGGSVDGSIPYHYVEEPPAGKLKENFKSHSQNVTIEDIRGREHGFDLDTHAFLPLQDVPTKVTPGFNDEEEIKQVYYPEIEKLILENVPGVKKAFIFDHTIRRSKPDSHRSPVFRVHIDQSIESTQQRIKLHLPDEAADLLKDRYRIINVWRPLNGPVQATPLALASGASVKPQVLTPIEHRYPTRTGQTVAVDYDPDLKWHYWSGMKNDEALLIKCSDSADVPGRGTPHSAFIDPRTPAGAPGRESIEVRVLVLG</sequence>
<name>A0A168AN67_9EURO</name>
<dbReference type="GO" id="GO:0032259">
    <property type="term" value="P:methylation"/>
    <property type="evidence" value="ECO:0007669"/>
    <property type="project" value="UniProtKB-KW"/>
</dbReference>
<dbReference type="GO" id="GO:0008168">
    <property type="term" value="F:methyltransferase activity"/>
    <property type="evidence" value="ECO:0007669"/>
    <property type="project" value="UniProtKB-KW"/>
</dbReference>
<dbReference type="OrthoDB" id="412788at2759"/>
<comment type="similarity">
    <text evidence="1">Belongs to the asaB hydroxylase/desaturase family.</text>
</comment>
<dbReference type="NCBIfam" id="NF041278">
    <property type="entry name" value="CmcJ_NvfI_EfuI"/>
    <property type="match status" value="1"/>
</dbReference>
<dbReference type="GO" id="GO:0016491">
    <property type="term" value="F:oxidoreductase activity"/>
    <property type="evidence" value="ECO:0007669"/>
    <property type="project" value="InterPro"/>
</dbReference>
<dbReference type="EMBL" id="AZGZ01000007">
    <property type="protein sequence ID" value="KZZ94129.1"/>
    <property type="molecule type" value="Genomic_DNA"/>
</dbReference>
<reference evidence="2 3" key="1">
    <citation type="journal article" date="2016" name="Genome Biol. Evol.">
        <title>Divergent and convergent evolution of fungal pathogenicity.</title>
        <authorList>
            <person name="Shang Y."/>
            <person name="Xiao G."/>
            <person name="Zheng P."/>
            <person name="Cen K."/>
            <person name="Zhan S."/>
            <person name="Wang C."/>
        </authorList>
    </citation>
    <scope>NUCLEOTIDE SEQUENCE [LARGE SCALE GENOMIC DNA]</scope>
    <source>
        <strain evidence="2 3">ARSEF 7405</strain>
    </source>
</reference>
<dbReference type="PANTHER" id="PTHR34598:SF1">
    <property type="entry name" value="PUTATIVE (AFU_ORTHOLOGUE AFUA_3G13140)-RELATED"/>
    <property type="match status" value="1"/>
</dbReference>
<dbReference type="AlphaFoldDB" id="A0A168AN67"/>